<evidence type="ECO:0000256" key="1">
    <source>
        <dbReference type="ARBA" id="ARBA00004193"/>
    </source>
</evidence>
<feature type="domain" description="ABC transporter substrate-binding protein PnrA-like" evidence="8">
    <location>
        <begin position="41"/>
        <end position="345"/>
    </location>
</feature>
<reference evidence="9" key="1">
    <citation type="submission" date="2023-07" db="EMBL/GenBank/DDBJ databases">
        <title>Between Cages and Wild: Unraveling the Impact of Captivity on Animal Microbiomes and Antimicrobial Resistance.</title>
        <authorList>
            <person name="Schmartz G.P."/>
            <person name="Rehner J."/>
            <person name="Schuff M.J."/>
            <person name="Becker S.L."/>
            <person name="Kravczyk M."/>
            <person name="Gurevich A."/>
            <person name="Francke R."/>
            <person name="Mueller R."/>
            <person name="Keller V."/>
            <person name="Keller A."/>
        </authorList>
    </citation>
    <scope>NUCLEOTIDE SEQUENCE</scope>
    <source>
        <strain evidence="9">S39M_St_73</strain>
    </source>
</reference>
<sequence>MKKYLNLLLLMLIAVVAAACGNGEGSGTGSESDSGDALAVTLLVETTGDLSFNDSAVEGIAAAQEEYGDQVSTEVIEYGSDLSRMEGNFLDAADEGADVIIVPSQFVDLVATYAPDYPDTQFWLFDTDFDYEAGDYENVYSIVYSANEASYLGGYLAASTSESDVIGFLGGMDTNIIRDFYVGYAQGALEANPDIEIVSSFVGAWDDSARGKELGLSMYNQDASLVFNVAGGSGVGLIEAAVEQDRQVLGVDSDQAAMYEAQGQDDYAAVIPTSVLKNVGDSLNRAIGLHLEGNLSTGATDYLGLVEEGVGLADNDYFKEAYDQELIDETLEKRQQIIDGEIEVQSAYDMSPEEIEEVENSVRP</sequence>
<comment type="similarity">
    <text evidence="2">Belongs to the BMP lipoprotein family.</text>
</comment>
<evidence type="ECO:0000256" key="4">
    <source>
        <dbReference type="ARBA" id="ARBA00022729"/>
    </source>
</evidence>
<dbReference type="PROSITE" id="PS51257">
    <property type="entry name" value="PROKAR_LIPOPROTEIN"/>
    <property type="match status" value="1"/>
</dbReference>
<dbReference type="EMBL" id="JAUNQW010000005">
    <property type="protein sequence ID" value="MDO5457111.1"/>
    <property type="molecule type" value="Genomic_DNA"/>
</dbReference>
<keyword evidence="5" id="KW-0472">Membrane</keyword>
<evidence type="ECO:0000256" key="2">
    <source>
        <dbReference type="ARBA" id="ARBA00008610"/>
    </source>
</evidence>
<dbReference type="Proteomes" id="UP001171751">
    <property type="component" value="Unassembled WGS sequence"/>
</dbReference>
<gene>
    <name evidence="9" type="ORF">Q4F26_02075</name>
</gene>
<keyword evidence="4 7" id="KW-0732">Signal</keyword>
<dbReference type="InterPro" id="IPR028082">
    <property type="entry name" value="Peripla_BP_I"/>
</dbReference>
<dbReference type="PANTHER" id="PTHR34296:SF2">
    <property type="entry name" value="ABC TRANSPORTER GUANOSINE-BINDING PROTEIN NUPN"/>
    <property type="match status" value="1"/>
</dbReference>
<evidence type="ECO:0000256" key="5">
    <source>
        <dbReference type="ARBA" id="ARBA00023136"/>
    </source>
</evidence>
<evidence type="ECO:0000256" key="7">
    <source>
        <dbReference type="SAM" id="SignalP"/>
    </source>
</evidence>
<evidence type="ECO:0000256" key="6">
    <source>
        <dbReference type="ARBA" id="ARBA00023288"/>
    </source>
</evidence>
<organism evidence="9 10">
    <name type="scientific">Atopococcus tabaci</name>
    <dbReference type="NCBI Taxonomy" id="269774"/>
    <lineage>
        <taxon>Bacteria</taxon>
        <taxon>Bacillati</taxon>
        <taxon>Bacillota</taxon>
        <taxon>Bacilli</taxon>
        <taxon>Lactobacillales</taxon>
        <taxon>Carnobacteriaceae</taxon>
        <taxon>Atopococcus</taxon>
    </lineage>
</organism>
<evidence type="ECO:0000259" key="8">
    <source>
        <dbReference type="Pfam" id="PF02608"/>
    </source>
</evidence>
<feature type="signal peptide" evidence="7">
    <location>
        <begin position="1"/>
        <end position="19"/>
    </location>
</feature>
<feature type="chain" id="PRO_5041221820" evidence="7">
    <location>
        <begin position="20"/>
        <end position="364"/>
    </location>
</feature>
<dbReference type="SUPFAM" id="SSF53822">
    <property type="entry name" value="Periplasmic binding protein-like I"/>
    <property type="match status" value="1"/>
</dbReference>
<evidence type="ECO:0000313" key="10">
    <source>
        <dbReference type="Proteomes" id="UP001171751"/>
    </source>
</evidence>
<dbReference type="AlphaFoldDB" id="A0AA43ZRS7"/>
<dbReference type="GO" id="GO:0005886">
    <property type="term" value="C:plasma membrane"/>
    <property type="evidence" value="ECO:0007669"/>
    <property type="project" value="UniProtKB-SubCell"/>
</dbReference>
<keyword evidence="10" id="KW-1185">Reference proteome</keyword>
<protein>
    <submittedName>
        <fullName evidence="9">BMP family ABC transporter substrate-binding protein</fullName>
    </submittedName>
</protein>
<proteinExistence type="inferred from homology"/>
<evidence type="ECO:0000256" key="3">
    <source>
        <dbReference type="ARBA" id="ARBA00022475"/>
    </source>
</evidence>
<dbReference type="Gene3D" id="3.40.50.2300">
    <property type="match status" value="2"/>
</dbReference>
<name>A0AA43ZRS7_9LACT</name>
<comment type="subcellular location">
    <subcellularLocation>
        <location evidence="1">Cell membrane</location>
        <topology evidence="1">Lipid-anchor</topology>
    </subcellularLocation>
</comment>
<evidence type="ECO:0000313" key="9">
    <source>
        <dbReference type="EMBL" id="MDO5457111.1"/>
    </source>
</evidence>
<comment type="caution">
    <text evidence="9">The sequence shown here is derived from an EMBL/GenBank/DDBJ whole genome shotgun (WGS) entry which is preliminary data.</text>
</comment>
<dbReference type="Pfam" id="PF02608">
    <property type="entry name" value="Bmp"/>
    <property type="match status" value="1"/>
</dbReference>
<keyword evidence="3" id="KW-1003">Cell membrane</keyword>
<accession>A0AA43ZRS7</accession>
<keyword evidence="6" id="KW-0449">Lipoprotein</keyword>
<dbReference type="InterPro" id="IPR003760">
    <property type="entry name" value="PnrA-like"/>
</dbReference>
<dbReference type="PANTHER" id="PTHR34296">
    <property type="entry name" value="TRANSCRIPTIONAL ACTIVATOR PROTEIN MED"/>
    <property type="match status" value="1"/>
</dbReference>
<dbReference type="InterPro" id="IPR050957">
    <property type="entry name" value="BMP_lipoprotein"/>
</dbReference>